<reference evidence="1 2" key="1">
    <citation type="journal article" date="2023" name="Science">
        <title>Complex scaffold remodeling in plant triterpene biosynthesis.</title>
        <authorList>
            <person name="De La Pena R."/>
            <person name="Hodgson H."/>
            <person name="Liu J.C."/>
            <person name="Stephenson M.J."/>
            <person name="Martin A.C."/>
            <person name="Owen C."/>
            <person name="Harkess A."/>
            <person name="Leebens-Mack J."/>
            <person name="Jimenez L.E."/>
            <person name="Osbourn A."/>
            <person name="Sattely E.S."/>
        </authorList>
    </citation>
    <scope>NUCLEOTIDE SEQUENCE [LARGE SCALE GENOMIC DNA]</scope>
    <source>
        <strain evidence="2">cv. JPN11</strain>
        <tissue evidence="1">Leaf</tissue>
    </source>
</reference>
<dbReference type="Proteomes" id="UP001164539">
    <property type="component" value="Chromosome 3"/>
</dbReference>
<gene>
    <name evidence="1" type="ORF">OWV82_007089</name>
</gene>
<name>A0ACC1YIY8_MELAZ</name>
<proteinExistence type="predicted"/>
<sequence>METSSLFSNPLTSPVCNSNKSSLDSLKLSYADPITAGPRLKKKASCKTFSVVCKAVAVQPKTRIEGLNIAEDVTGLIGNTPLVYLNKVVKGCHAHIAAKLEGMEPCRSVKDRISFAMIDDAEKRGIITPGKSILVEPTSGNTGIGIAFVSALKGYKVIVAMPESMSLERRVLLRALGADVILTDTAKGLIGSVEKAHELLKTIPNSHMLQQSENPANPRMHYRTTGPEIWNDTKGKVDIFISAIGTGGTVSGVSKYIRERKPSLEVIGVEPLESPVISGGKPGPHDIQGIGAGFIQGNLDMSVLNEVIPIASAEALETARRLALEEGLLVGISSGAAATAAMRVAKRPENAGKLIVCVFPSFGERYLTSVLFRSLREECEKMKPVP</sequence>
<evidence type="ECO:0000313" key="1">
    <source>
        <dbReference type="EMBL" id="KAJ4723756.1"/>
    </source>
</evidence>
<keyword evidence="2" id="KW-1185">Reference proteome</keyword>
<protein>
    <submittedName>
        <fullName evidence="1">Cysteine synthase</fullName>
    </submittedName>
</protein>
<dbReference type="EMBL" id="CM051396">
    <property type="protein sequence ID" value="KAJ4723756.1"/>
    <property type="molecule type" value="Genomic_DNA"/>
</dbReference>
<organism evidence="1 2">
    <name type="scientific">Melia azedarach</name>
    <name type="common">Chinaberry tree</name>
    <dbReference type="NCBI Taxonomy" id="155640"/>
    <lineage>
        <taxon>Eukaryota</taxon>
        <taxon>Viridiplantae</taxon>
        <taxon>Streptophyta</taxon>
        <taxon>Embryophyta</taxon>
        <taxon>Tracheophyta</taxon>
        <taxon>Spermatophyta</taxon>
        <taxon>Magnoliopsida</taxon>
        <taxon>eudicotyledons</taxon>
        <taxon>Gunneridae</taxon>
        <taxon>Pentapetalae</taxon>
        <taxon>rosids</taxon>
        <taxon>malvids</taxon>
        <taxon>Sapindales</taxon>
        <taxon>Meliaceae</taxon>
        <taxon>Melia</taxon>
    </lineage>
</organism>
<comment type="caution">
    <text evidence="1">The sequence shown here is derived from an EMBL/GenBank/DDBJ whole genome shotgun (WGS) entry which is preliminary data.</text>
</comment>
<evidence type="ECO:0000313" key="2">
    <source>
        <dbReference type="Proteomes" id="UP001164539"/>
    </source>
</evidence>
<accession>A0ACC1YIY8</accession>